<gene>
    <name evidence="2" type="ORF">N0V83_006391</name>
</gene>
<dbReference type="AlphaFoldDB" id="A0A9W8Y7X5"/>
<comment type="caution">
    <text evidence="2">The sequence shown here is derived from an EMBL/GenBank/DDBJ whole genome shotgun (WGS) entry which is preliminary data.</text>
</comment>
<feature type="compositionally biased region" description="Low complexity" evidence="1">
    <location>
        <begin position="389"/>
        <end position="403"/>
    </location>
</feature>
<feature type="region of interest" description="Disordered" evidence="1">
    <location>
        <begin position="348"/>
        <end position="518"/>
    </location>
</feature>
<accession>A0A9W8Y7X5</accession>
<evidence type="ECO:0000256" key="1">
    <source>
        <dbReference type="SAM" id="MobiDB-lite"/>
    </source>
</evidence>
<dbReference type="EMBL" id="JAPEUY010000011">
    <property type="protein sequence ID" value="KAJ4368036.1"/>
    <property type="molecule type" value="Genomic_DNA"/>
</dbReference>
<protein>
    <submittedName>
        <fullName evidence="2">Uncharacterized protein</fullName>
    </submittedName>
</protein>
<feature type="region of interest" description="Disordered" evidence="1">
    <location>
        <begin position="1"/>
        <end position="29"/>
    </location>
</feature>
<evidence type="ECO:0000313" key="3">
    <source>
        <dbReference type="Proteomes" id="UP001140560"/>
    </source>
</evidence>
<sequence>MKQFPLQEEGSMRQNESHGDDTHLHRHFPPSDLDDTFITYFEDSIHNPQDLDALLEYNDQSNQFYVDANDCSQSHISNMCLAAERTTMHGSQPTEETPPFAVSNDNGLRHATGNYAGLSSSGSRSREAEEREVLISQEGTPHPYNMHRKTVSLASPAMAPMQLLPYPSSRHSSAPPQAVGHSSFAPFGRLFNTSADAKRHRHVKLRFDRHAYDENDDSIALVEANRQHHVERIYNAMTRGDLARDNAGSTAMKRWTREPHYPSDLVEAYAHKVFDCLLGQAKEGFRGWHHNDYVADDRKGEDEDRDVNCAGRLENVITALELEKTICEDVMNSACQIRMFVNAPKAYSNRKHQNRVGNSKRPGAKAGTLDPSNRSSKVRKTGDRRSRARSSTTSELTASTNAAVQPLHQTSTLVPYTNAESQRISSSAPSGSFLAPQAPSMHRAPVRSQRSSFGQHQAIAMAPSTSSSRPPSHTMQLPHIPRITSMPPTQQPPFLSPPPLSHGPFSAPATPDDAKSRNIDPRLIPWQQTATFGESSSSNFPAHPTAGGSPFAQVADWSRNVSTFTPFTPGELAGNTNYFEHHPEIGVNLADVEQQPSNQVEDANQDSESSFFWQFQ</sequence>
<dbReference type="OrthoDB" id="3686891at2759"/>
<name>A0A9W8Y7X5_9PLEO</name>
<keyword evidence="3" id="KW-1185">Reference proteome</keyword>
<dbReference type="Proteomes" id="UP001140560">
    <property type="component" value="Unassembled WGS sequence"/>
</dbReference>
<feature type="compositionally biased region" description="Low complexity" evidence="1">
    <location>
        <begin position="463"/>
        <end position="472"/>
    </location>
</feature>
<feature type="region of interest" description="Disordered" evidence="1">
    <location>
        <begin position="592"/>
        <end position="616"/>
    </location>
</feature>
<feature type="compositionally biased region" description="Polar residues" evidence="1">
    <location>
        <begin position="407"/>
        <end position="430"/>
    </location>
</feature>
<evidence type="ECO:0000313" key="2">
    <source>
        <dbReference type="EMBL" id="KAJ4368036.1"/>
    </source>
</evidence>
<feature type="compositionally biased region" description="Pro residues" evidence="1">
    <location>
        <begin position="489"/>
        <end position="501"/>
    </location>
</feature>
<feature type="compositionally biased region" description="Polar residues" evidence="1">
    <location>
        <begin position="594"/>
        <end position="616"/>
    </location>
</feature>
<organism evidence="2 3">
    <name type="scientific">Neocucurbitaria cava</name>
    <dbReference type="NCBI Taxonomy" id="798079"/>
    <lineage>
        <taxon>Eukaryota</taxon>
        <taxon>Fungi</taxon>
        <taxon>Dikarya</taxon>
        <taxon>Ascomycota</taxon>
        <taxon>Pezizomycotina</taxon>
        <taxon>Dothideomycetes</taxon>
        <taxon>Pleosporomycetidae</taxon>
        <taxon>Pleosporales</taxon>
        <taxon>Pleosporineae</taxon>
        <taxon>Cucurbitariaceae</taxon>
        <taxon>Neocucurbitaria</taxon>
    </lineage>
</organism>
<reference evidence="2" key="1">
    <citation type="submission" date="2022-10" db="EMBL/GenBank/DDBJ databases">
        <title>Tapping the CABI collections for fungal endophytes: first genome assemblies for Collariella, Neodidymelliopsis, Ascochyta clinopodiicola, Didymella pomorum, Didymosphaeria variabile, Neocosmospora piperis and Neocucurbitaria cava.</title>
        <authorList>
            <person name="Hill R."/>
        </authorList>
    </citation>
    <scope>NUCLEOTIDE SEQUENCE</scope>
    <source>
        <strain evidence="2">IMI 356814</strain>
    </source>
</reference>
<proteinExistence type="predicted"/>